<evidence type="ECO:0000313" key="2">
    <source>
        <dbReference type="EMBL" id="KAF3561324.1"/>
    </source>
</evidence>
<dbReference type="InterPro" id="IPR021109">
    <property type="entry name" value="Peptidase_aspartic_dom_sf"/>
</dbReference>
<keyword evidence="3" id="KW-1185">Reference proteome</keyword>
<dbReference type="EMBL" id="QGKV02000759">
    <property type="protein sequence ID" value="KAF3561324.1"/>
    <property type="molecule type" value="Genomic_DNA"/>
</dbReference>
<name>A0ABQ7CPN5_BRACR</name>
<dbReference type="Proteomes" id="UP000266723">
    <property type="component" value="Unassembled WGS sequence"/>
</dbReference>
<evidence type="ECO:0000256" key="1">
    <source>
        <dbReference type="SAM" id="MobiDB-lite"/>
    </source>
</evidence>
<evidence type="ECO:0008006" key="4">
    <source>
        <dbReference type="Google" id="ProtNLM"/>
    </source>
</evidence>
<protein>
    <recommendedName>
        <fullName evidence="4">Peptidase A2 domain-containing protein</fullName>
    </recommendedName>
</protein>
<gene>
    <name evidence="2" type="ORF">DY000_02014701</name>
</gene>
<feature type="region of interest" description="Disordered" evidence="1">
    <location>
        <begin position="210"/>
        <end position="242"/>
    </location>
</feature>
<evidence type="ECO:0000313" key="3">
    <source>
        <dbReference type="Proteomes" id="UP000266723"/>
    </source>
</evidence>
<feature type="compositionally biased region" description="Basic and acidic residues" evidence="1">
    <location>
        <begin position="210"/>
        <end position="222"/>
    </location>
</feature>
<reference evidence="2 3" key="1">
    <citation type="journal article" date="2020" name="BMC Genomics">
        <title>Intraspecific diversification of the crop wild relative Brassica cretica Lam. using demographic model selection.</title>
        <authorList>
            <person name="Kioukis A."/>
            <person name="Michalopoulou V.A."/>
            <person name="Briers L."/>
            <person name="Pirintsos S."/>
            <person name="Studholme D.J."/>
            <person name="Pavlidis P."/>
            <person name="Sarris P.F."/>
        </authorList>
    </citation>
    <scope>NUCLEOTIDE SEQUENCE [LARGE SCALE GENOMIC DNA]</scope>
    <source>
        <strain evidence="3">cv. PFS-1207/04</strain>
    </source>
</reference>
<dbReference type="Gene3D" id="2.40.70.10">
    <property type="entry name" value="Acid Proteases"/>
    <property type="match status" value="1"/>
</dbReference>
<organism evidence="2 3">
    <name type="scientific">Brassica cretica</name>
    <name type="common">Mustard</name>
    <dbReference type="NCBI Taxonomy" id="69181"/>
    <lineage>
        <taxon>Eukaryota</taxon>
        <taxon>Viridiplantae</taxon>
        <taxon>Streptophyta</taxon>
        <taxon>Embryophyta</taxon>
        <taxon>Tracheophyta</taxon>
        <taxon>Spermatophyta</taxon>
        <taxon>Magnoliopsida</taxon>
        <taxon>eudicotyledons</taxon>
        <taxon>Gunneridae</taxon>
        <taxon>Pentapetalae</taxon>
        <taxon>rosids</taxon>
        <taxon>malvids</taxon>
        <taxon>Brassicales</taxon>
        <taxon>Brassicaceae</taxon>
        <taxon>Brassiceae</taxon>
        <taxon>Brassica</taxon>
    </lineage>
</organism>
<feature type="compositionally biased region" description="Low complexity" evidence="1">
    <location>
        <begin position="227"/>
        <end position="238"/>
    </location>
</feature>
<comment type="caution">
    <text evidence="2">The sequence shown here is derived from an EMBL/GenBank/DDBJ whole genome shotgun (WGS) entry which is preliminary data.</text>
</comment>
<proteinExistence type="predicted"/>
<sequence length="270" mass="30098">MKNRITLKKRSDPRKFAIPCTVKGIEFPHALCDTGASVSILPRVMADNLDSIPVIKPQTSSRRIDDPGLIAACHCGAEYETKYYASIENHTATSIHSAKQKSIDIHKEESIDSSQAIWRMTTTIPPWWYTPRIPTRDTLHTEENATSIDKNIPTSIDTHHHQTNRKRASTDIAYYPSINTGVDRAREGDYSIGSWADDHYHESYAVETAVHEPEVDEPHEGPTEAASIDTSTSSPIDTGRISEQKEFEGVLNGYGKVDRLPITSTLAEKV</sequence>
<accession>A0ABQ7CPN5</accession>